<dbReference type="AlphaFoldDB" id="A0A0K2SZL8"/>
<reference evidence="1" key="1">
    <citation type="submission" date="2014-05" db="EMBL/GenBank/DDBJ databases">
        <authorList>
            <person name="Chronopoulou M."/>
        </authorList>
    </citation>
    <scope>NUCLEOTIDE SEQUENCE</scope>
    <source>
        <tissue evidence="1">Whole organism</tissue>
    </source>
</reference>
<proteinExistence type="predicted"/>
<evidence type="ECO:0000313" key="1">
    <source>
        <dbReference type="EMBL" id="CDW18822.1"/>
    </source>
</evidence>
<protein>
    <submittedName>
        <fullName evidence="1">Uncharacterized protein</fullName>
    </submittedName>
</protein>
<dbReference type="EMBL" id="HACA01001461">
    <property type="protein sequence ID" value="CDW18822.1"/>
    <property type="molecule type" value="Transcribed_RNA"/>
</dbReference>
<sequence length="32" mass="3979">MEVKHQSEMRYGITLYSYYNLDYINHLKNNQI</sequence>
<accession>A0A0K2SZL8</accession>
<organism evidence="1">
    <name type="scientific">Lepeophtheirus salmonis</name>
    <name type="common">Salmon louse</name>
    <name type="synonym">Caligus salmonis</name>
    <dbReference type="NCBI Taxonomy" id="72036"/>
    <lineage>
        <taxon>Eukaryota</taxon>
        <taxon>Metazoa</taxon>
        <taxon>Ecdysozoa</taxon>
        <taxon>Arthropoda</taxon>
        <taxon>Crustacea</taxon>
        <taxon>Multicrustacea</taxon>
        <taxon>Hexanauplia</taxon>
        <taxon>Copepoda</taxon>
        <taxon>Siphonostomatoida</taxon>
        <taxon>Caligidae</taxon>
        <taxon>Lepeophtheirus</taxon>
    </lineage>
</organism>
<name>A0A0K2SZL8_LEPSM</name>